<dbReference type="InterPro" id="IPR029052">
    <property type="entry name" value="Metallo-depent_PP-like"/>
</dbReference>
<feature type="transmembrane region" description="Helical" evidence="1">
    <location>
        <begin position="35"/>
        <end position="58"/>
    </location>
</feature>
<dbReference type="SUPFAM" id="SSF55816">
    <property type="entry name" value="5'-nucleotidase (syn. UDP-sugar hydrolase), C-terminal domain"/>
    <property type="match status" value="1"/>
</dbReference>
<gene>
    <name evidence="2" type="ORF">CVV64_00260</name>
</gene>
<organism evidence="2 3">
    <name type="scientific">Candidatus Wallbacteria bacterium HGW-Wallbacteria-1</name>
    <dbReference type="NCBI Taxonomy" id="2013854"/>
    <lineage>
        <taxon>Bacteria</taxon>
        <taxon>Candidatus Walliibacteriota</taxon>
    </lineage>
</organism>
<protein>
    <recommendedName>
        <fullName evidence="4">5'-Nucleotidase C-terminal domain-containing protein</fullName>
    </recommendedName>
</protein>
<dbReference type="AlphaFoldDB" id="A0A2N1PU67"/>
<accession>A0A2N1PU67</accession>
<reference evidence="2 3" key="1">
    <citation type="journal article" date="2017" name="ISME J.">
        <title>Potential for microbial H2 and metal transformations associated with novel bacteria and archaea in deep terrestrial subsurface sediments.</title>
        <authorList>
            <person name="Hernsdorf A.W."/>
            <person name="Amano Y."/>
            <person name="Miyakawa K."/>
            <person name="Ise K."/>
            <person name="Suzuki Y."/>
            <person name="Anantharaman K."/>
            <person name="Probst A."/>
            <person name="Burstein D."/>
            <person name="Thomas B.C."/>
            <person name="Banfield J.F."/>
        </authorList>
    </citation>
    <scope>NUCLEOTIDE SEQUENCE [LARGE SCALE GENOMIC DNA]</scope>
    <source>
        <strain evidence="2">HGW-Wallbacteria-1</strain>
    </source>
</reference>
<keyword evidence="1" id="KW-0812">Transmembrane</keyword>
<name>A0A2N1PU67_9BACT</name>
<dbReference type="GO" id="GO:0009166">
    <property type="term" value="P:nucleotide catabolic process"/>
    <property type="evidence" value="ECO:0007669"/>
    <property type="project" value="InterPro"/>
</dbReference>
<keyword evidence="1" id="KW-1133">Transmembrane helix</keyword>
<keyword evidence="1" id="KW-0472">Membrane</keyword>
<evidence type="ECO:0008006" key="4">
    <source>
        <dbReference type="Google" id="ProtNLM"/>
    </source>
</evidence>
<comment type="caution">
    <text evidence="2">The sequence shown here is derived from an EMBL/GenBank/DDBJ whole genome shotgun (WGS) entry which is preliminary data.</text>
</comment>
<evidence type="ECO:0000256" key="1">
    <source>
        <dbReference type="SAM" id="Phobius"/>
    </source>
</evidence>
<proteinExistence type="predicted"/>
<dbReference type="SUPFAM" id="SSF56300">
    <property type="entry name" value="Metallo-dependent phosphatases"/>
    <property type="match status" value="1"/>
</dbReference>
<dbReference type="InterPro" id="IPR036907">
    <property type="entry name" value="5'-Nucleotdase_C_sf"/>
</dbReference>
<dbReference type="EMBL" id="PGXC01000001">
    <property type="protein sequence ID" value="PKK91894.1"/>
    <property type="molecule type" value="Genomic_DNA"/>
</dbReference>
<dbReference type="Proteomes" id="UP000233256">
    <property type="component" value="Unassembled WGS sequence"/>
</dbReference>
<evidence type="ECO:0000313" key="3">
    <source>
        <dbReference type="Proteomes" id="UP000233256"/>
    </source>
</evidence>
<evidence type="ECO:0000313" key="2">
    <source>
        <dbReference type="EMBL" id="PKK91894.1"/>
    </source>
</evidence>
<dbReference type="GO" id="GO:0016787">
    <property type="term" value="F:hydrolase activity"/>
    <property type="evidence" value="ECO:0007669"/>
    <property type="project" value="InterPro"/>
</dbReference>
<dbReference type="Gene3D" id="3.90.780.10">
    <property type="entry name" value="5'-Nucleotidase, C-terminal domain"/>
    <property type="match status" value="1"/>
</dbReference>
<sequence length="549" mass="60358">MKSGIFYLPGTQGVSRISFGCGSFRMLRPKGSQTVFRSALETGLTLFFLGLGLMALLLHRDEVLARPVRTSKTPGGVYSNLRIIYSEGPMKLLPESSQGYPAQPPEEAIGLVSLLRGLRRGNGRILMLGAGNFLDSRVAWSAHDQGRSDFDLIRLSGFDALLPGPGEFGLGLEILQKARQQGLPLICANLVEPMSQQSAFTPFMLFNYEKFRVAVTGVVDPSCLLDLPQGVLGGVQVIDPCTAVRKVLYQLRNSEVNMTILLAVGNMPAIRDIAQSLRGRIDYLVTALPDLQSETPILDTGVPILCIPSAGLVGAMELTLRDGRPVQVTTSNLHFEQSSLSGGGSVGHDLESDTVIDQAVKRIFALHWTRFRSFLSSSLTYVFRPRGREIEKNSQSPASEVVSSALLQGSHCQIAAWPAAILKGYFWKGHFQEHDLIRAIPGDRYLWLLRVSGEDMEETMLRSCDLLEKGSGHLFFGGLEFTTFGNVVRDPLVNGFPLDRTATYLVVVPEPELKEQMAYPELYRSTRVQVSPITLRRMVASFLLRGGEL</sequence>
<dbReference type="Gene3D" id="3.60.21.10">
    <property type="match status" value="1"/>
</dbReference>